<dbReference type="Pfam" id="PF01066">
    <property type="entry name" value="CDP-OH_P_transf"/>
    <property type="match status" value="1"/>
</dbReference>
<dbReference type="PANTHER" id="PTHR10414:SF75">
    <property type="entry name" value="CDP-ALCOHOL PHOSPHATIDYLTRANSFERASE"/>
    <property type="match status" value="1"/>
</dbReference>
<feature type="transmembrane region" description="Helical" evidence="7">
    <location>
        <begin position="102"/>
        <end position="120"/>
    </location>
</feature>
<dbReference type="InterPro" id="IPR014472">
    <property type="entry name" value="CHOPT"/>
</dbReference>
<feature type="transmembrane region" description="Helical" evidence="7">
    <location>
        <begin position="319"/>
        <end position="338"/>
    </location>
</feature>
<dbReference type="GeneID" id="14865535"/>
<evidence type="ECO:0000256" key="7">
    <source>
        <dbReference type="SAM" id="Phobius"/>
    </source>
</evidence>
<feature type="compositionally biased region" description="Acidic residues" evidence="6">
    <location>
        <begin position="418"/>
        <end position="427"/>
    </location>
</feature>
<feature type="transmembrane region" description="Helical" evidence="7">
    <location>
        <begin position="46"/>
        <end position="65"/>
    </location>
</feature>
<dbReference type="OMA" id="FITRQIC"/>
<evidence type="ECO:0000256" key="3">
    <source>
        <dbReference type="ARBA" id="ARBA00022679"/>
    </source>
</evidence>
<dbReference type="PROSITE" id="PS00379">
    <property type="entry name" value="CDP_ALCOHOL_P_TRANSF"/>
    <property type="match status" value="1"/>
</dbReference>
<evidence type="ECO:0000256" key="1">
    <source>
        <dbReference type="ARBA" id="ARBA00004370"/>
    </source>
</evidence>
<dbReference type="Gene3D" id="1.20.120.1760">
    <property type="match status" value="1"/>
</dbReference>
<dbReference type="InterPro" id="IPR043130">
    <property type="entry name" value="CDP-OH_PTrfase_TM_dom"/>
</dbReference>
<feature type="transmembrane region" description="Helical" evidence="7">
    <location>
        <begin position="260"/>
        <end position="283"/>
    </location>
</feature>
<keyword evidence="4 7" id="KW-0472">Membrane</keyword>
<evidence type="ECO:0000256" key="4">
    <source>
        <dbReference type="ARBA" id="ARBA00023136"/>
    </source>
</evidence>
<comment type="similarity">
    <text evidence="2 5">Belongs to the CDP-alcohol phosphatidyltransferase class-I family.</text>
</comment>
<evidence type="ECO:0000256" key="5">
    <source>
        <dbReference type="RuleBase" id="RU003750"/>
    </source>
</evidence>
<feature type="compositionally biased region" description="Low complexity" evidence="6">
    <location>
        <begin position="397"/>
        <end position="409"/>
    </location>
</feature>
<dbReference type="KEGG" id="dfa:DFA_11931"/>
<dbReference type="Proteomes" id="UP000007797">
    <property type="component" value="Unassembled WGS sequence"/>
</dbReference>
<evidence type="ECO:0000256" key="6">
    <source>
        <dbReference type="SAM" id="MobiDB-lite"/>
    </source>
</evidence>
<dbReference type="InterPro" id="IPR048254">
    <property type="entry name" value="CDP_ALCOHOL_P_TRANSF_CS"/>
</dbReference>
<feature type="transmembrane region" description="Helical" evidence="7">
    <location>
        <begin position="289"/>
        <end position="307"/>
    </location>
</feature>
<feature type="transmembrane region" description="Helical" evidence="7">
    <location>
        <begin position="72"/>
        <end position="90"/>
    </location>
</feature>
<feature type="region of interest" description="Disordered" evidence="6">
    <location>
        <begin position="390"/>
        <end position="427"/>
    </location>
</feature>
<keyword evidence="3 5" id="KW-0808">Transferase</keyword>
<evidence type="ECO:0000313" key="8">
    <source>
        <dbReference type="EMBL" id="EGG14162.1"/>
    </source>
</evidence>
<name>F4QEV5_CACFS</name>
<dbReference type="PANTHER" id="PTHR10414">
    <property type="entry name" value="ETHANOLAMINEPHOSPHOTRANSFERASE"/>
    <property type="match status" value="1"/>
</dbReference>
<protein>
    <submittedName>
        <fullName evidence="8">CDP-alcohol phosphatidyltransferase</fullName>
    </submittedName>
</protein>
<keyword evidence="9" id="KW-1185">Reference proteome</keyword>
<organism evidence="8 9">
    <name type="scientific">Cavenderia fasciculata</name>
    <name type="common">Slime mold</name>
    <name type="synonym">Dictyostelium fasciculatum</name>
    <dbReference type="NCBI Taxonomy" id="261658"/>
    <lineage>
        <taxon>Eukaryota</taxon>
        <taxon>Amoebozoa</taxon>
        <taxon>Evosea</taxon>
        <taxon>Eumycetozoa</taxon>
        <taxon>Dictyostelia</taxon>
        <taxon>Acytosteliales</taxon>
        <taxon>Cavenderiaceae</taxon>
        <taxon>Cavenderia</taxon>
    </lineage>
</organism>
<feature type="transmembrane region" description="Helical" evidence="7">
    <location>
        <begin position="164"/>
        <end position="181"/>
    </location>
</feature>
<gene>
    <name evidence="8" type="primary">captB</name>
    <name evidence="8" type="ORF">DFA_11931</name>
</gene>
<dbReference type="RefSeq" id="XP_004350870.1">
    <property type="nucleotide sequence ID" value="XM_004350819.1"/>
</dbReference>
<dbReference type="PIRSF" id="PIRSF015665">
    <property type="entry name" value="CHOPT"/>
    <property type="match status" value="1"/>
</dbReference>
<reference evidence="9" key="1">
    <citation type="journal article" date="2011" name="Genome Res.">
        <title>Phylogeny-wide analysis of social amoeba genomes highlights ancient origins for complex intercellular communication.</title>
        <authorList>
            <person name="Heidel A.J."/>
            <person name="Lawal H.M."/>
            <person name="Felder M."/>
            <person name="Schilde C."/>
            <person name="Helps N.R."/>
            <person name="Tunggal B."/>
            <person name="Rivero F."/>
            <person name="John U."/>
            <person name="Schleicher M."/>
            <person name="Eichinger L."/>
            <person name="Platzer M."/>
            <person name="Noegel A.A."/>
            <person name="Schaap P."/>
            <person name="Gloeckner G."/>
        </authorList>
    </citation>
    <scope>NUCLEOTIDE SEQUENCE [LARGE SCALE GENOMIC DNA]</scope>
    <source>
        <strain evidence="9">SH3</strain>
    </source>
</reference>
<dbReference type="OrthoDB" id="196717at2759"/>
<dbReference type="GO" id="GO:0016020">
    <property type="term" value="C:membrane"/>
    <property type="evidence" value="ECO:0007669"/>
    <property type="project" value="UniProtKB-SubCell"/>
</dbReference>
<accession>F4QEV5</accession>
<dbReference type="GO" id="GO:0016780">
    <property type="term" value="F:phosphotransferase activity, for other substituted phosphate groups"/>
    <property type="evidence" value="ECO:0007669"/>
    <property type="project" value="InterPro"/>
</dbReference>
<evidence type="ECO:0000313" key="9">
    <source>
        <dbReference type="Proteomes" id="UP000007797"/>
    </source>
</evidence>
<proteinExistence type="inferred from homology"/>
<comment type="subcellular location">
    <subcellularLocation>
        <location evidence="1">Membrane</location>
    </subcellularLocation>
</comment>
<keyword evidence="7" id="KW-1133">Transmembrane helix</keyword>
<sequence length="427" mass="48389">MSHYFKYISEKGIANLAHYHYSGVDNSWCGTHFLKYWWTYAVEHLTPLWLAKVNLINLLILFSFFTLYSPNLITLVGLLCNIGMYLIIYFHCPTLTEEAPRWCYLAVAFLIFAYQTLDNVDGKQARRTKSSSPLGELFDHVCDAISVAMFAVVMSATLRVGPKWAFISLFVGIWPFYLAHWEEYHAGILVMGEFNGPTEAQVLFMIIEIITCIFSSDIWIIGPKDFTIGMMATVAVSFGAIFTIYQNFKNTFALQNRIPFMKCLIQLTPFVIFNILIIIWVSVSDLLTTQPHLFIMTIGMVFAYLQSRYITQRVCHDDCLLFYPILVPFAIVVFNSILASFQSNLISEYAMLWVMFVLACIQFLIFAVFTTRQLCDHLRIKVFTITSGGGGGGGSAGQPSESQQSSLLSAVEEGAIEHEDDDNNNNK</sequence>
<feature type="transmembrane region" description="Helical" evidence="7">
    <location>
        <begin position="202"/>
        <end position="222"/>
    </location>
</feature>
<dbReference type="AlphaFoldDB" id="F4QEV5"/>
<evidence type="ECO:0000256" key="2">
    <source>
        <dbReference type="ARBA" id="ARBA00010441"/>
    </source>
</evidence>
<dbReference type="GO" id="GO:0008654">
    <property type="term" value="P:phospholipid biosynthetic process"/>
    <property type="evidence" value="ECO:0007669"/>
    <property type="project" value="InterPro"/>
</dbReference>
<feature type="transmembrane region" description="Helical" evidence="7">
    <location>
        <begin position="350"/>
        <end position="369"/>
    </location>
</feature>
<keyword evidence="7" id="KW-0812">Transmembrane</keyword>
<dbReference type="EMBL" id="GL883029">
    <property type="protein sequence ID" value="EGG14162.1"/>
    <property type="molecule type" value="Genomic_DNA"/>
</dbReference>
<dbReference type="STRING" id="1054147.F4QEV5"/>
<feature type="transmembrane region" description="Helical" evidence="7">
    <location>
        <begin position="228"/>
        <end position="248"/>
    </location>
</feature>
<dbReference type="InterPro" id="IPR000462">
    <property type="entry name" value="CDP-OH_P_trans"/>
</dbReference>